<dbReference type="KEGG" id="vg:3953037"/>
<dbReference type="Proteomes" id="UP000001586">
    <property type="component" value="Segment"/>
</dbReference>
<feature type="compositionally biased region" description="Basic and acidic residues" evidence="1">
    <location>
        <begin position="30"/>
        <end position="54"/>
    </location>
</feature>
<name>Q2I8E5_9CAUD</name>
<evidence type="ECO:0000256" key="1">
    <source>
        <dbReference type="SAM" id="MobiDB-lite"/>
    </source>
</evidence>
<gene>
    <name evidence="2" type="ORF">Fah17</name>
</gene>
<organism evidence="2 3">
    <name type="scientific">Bacillus phage Fah</name>
    <dbReference type="NCBI Taxonomy" id="345922"/>
    <lineage>
        <taxon>Viruses</taxon>
        <taxon>Duplodnaviria</taxon>
        <taxon>Heunggongvirae</taxon>
        <taxon>Uroviricota</taxon>
        <taxon>Caudoviricetes</taxon>
        <taxon>Wbetavirus</taxon>
        <taxon>Wbetavirus fah</taxon>
    </lineage>
</organism>
<protein>
    <submittedName>
        <fullName evidence="2">Lipoprotein</fullName>
    </submittedName>
</protein>
<dbReference type="PROSITE" id="PS51257">
    <property type="entry name" value="PROKAR_LIPOPROTEIN"/>
    <property type="match status" value="1"/>
</dbReference>
<sequence length="165" mass="18019">MKMYKKLISICIGSTLLLGLTACDSSKQSESSEKTNVKSQPETKKDLTSQDELNKKIKQDAEEVSFVKANGDQYEKGKRLKATGTVDLLLKSSALPSFVISTNENDGKGMYTIQIVQSGVQTNENEITLKNGLKISKGSIVTIYGAYDEKDKTGMPKISATVIEQ</sequence>
<dbReference type="RefSeq" id="YP_512327.1">
    <property type="nucleotide sequence ID" value="NC_007814.1"/>
</dbReference>
<reference evidence="2 3" key="1">
    <citation type="submission" date="2005-08" db="EMBL/GenBank/DDBJ databases">
        <title>Genome Sequence and Gene Expression of Bacillus anthracis Bacteriophage Fah.</title>
        <authorList>
            <person name="Minakhin L."/>
            <person name="Semenova E."/>
            <person name="Liu J."/>
            <person name="Vasilov A."/>
            <person name="Severinova E."/>
            <person name="Gabisonia T."/>
            <person name="Inman R."/>
            <person name="Mushegian A."/>
            <person name="Severinov K."/>
        </authorList>
    </citation>
    <scope>NUCLEOTIDE SEQUENCE [LARGE SCALE GENOMIC DNA]</scope>
</reference>
<dbReference type="GeneID" id="3953037"/>
<proteinExistence type="predicted"/>
<feature type="region of interest" description="Disordered" evidence="1">
    <location>
        <begin position="25"/>
        <end position="54"/>
    </location>
</feature>
<accession>Q2I8E5</accession>
<dbReference type="EMBL" id="DQ150593">
    <property type="protein sequence ID" value="ABA42709.1"/>
    <property type="molecule type" value="Genomic_DNA"/>
</dbReference>
<keyword evidence="3" id="KW-1185">Reference proteome</keyword>
<evidence type="ECO:0000313" key="2">
    <source>
        <dbReference type="EMBL" id="ABA42709.1"/>
    </source>
</evidence>
<dbReference type="OrthoDB" id="11217at10239"/>
<keyword evidence="2" id="KW-0449">Lipoprotein</keyword>
<evidence type="ECO:0000313" key="3">
    <source>
        <dbReference type="Proteomes" id="UP000001586"/>
    </source>
</evidence>